<protein>
    <submittedName>
        <fullName evidence="1">Uncharacterized protein</fullName>
    </submittedName>
</protein>
<reference evidence="1 2" key="1">
    <citation type="submission" date="2020-01" db="EMBL/GenBank/DDBJ databases">
        <title>Insect and environment-associated Actinomycetes.</title>
        <authorList>
            <person name="Currrie C."/>
            <person name="Chevrette M."/>
            <person name="Carlson C."/>
            <person name="Stubbendieck R."/>
            <person name="Wendt-Pienkowski E."/>
        </authorList>
    </citation>
    <scope>NUCLEOTIDE SEQUENCE [LARGE SCALE GENOMIC DNA]</scope>
    <source>
        <strain evidence="1 2">SID11342</strain>
    </source>
</reference>
<organism evidence="1 2">
    <name type="scientific">Streptomyces halstedii</name>
    <dbReference type="NCBI Taxonomy" id="1944"/>
    <lineage>
        <taxon>Bacteria</taxon>
        <taxon>Bacillati</taxon>
        <taxon>Actinomycetota</taxon>
        <taxon>Actinomycetes</taxon>
        <taxon>Kitasatosporales</taxon>
        <taxon>Streptomycetaceae</taxon>
        <taxon>Streptomyces</taxon>
    </lineage>
</organism>
<name>A0A6N9TY00_STRHA</name>
<sequence>MGKMKCVTPGCDAVVEICIRAVLSVADNGSVSISHFLLPESTGTECGQCGNQPIDPRDCTDQIRRIAPVEAGGPRVLPKIEARTRTDVITYVDSDGNPHTEYFINGQEILAPITRNIHEHVIDPGRSGGSHAWACSMYDSASNSGIPAAVRTKFAGAIETSGHNCHEEQCTSCESCGSEPCPLITDTAREHTDTRAAEEAKETEA</sequence>
<dbReference type="Proteomes" id="UP000471293">
    <property type="component" value="Unassembled WGS sequence"/>
</dbReference>
<dbReference type="EMBL" id="JAAGLQ010000164">
    <property type="protein sequence ID" value="NEA15429.1"/>
    <property type="molecule type" value="Genomic_DNA"/>
</dbReference>
<accession>A0A6N9TY00</accession>
<proteinExistence type="predicted"/>
<dbReference type="RefSeq" id="WP_164343338.1">
    <property type="nucleotide sequence ID" value="NZ_JAAGLQ010000164.1"/>
</dbReference>
<evidence type="ECO:0000313" key="2">
    <source>
        <dbReference type="Proteomes" id="UP000471293"/>
    </source>
</evidence>
<evidence type="ECO:0000313" key="1">
    <source>
        <dbReference type="EMBL" id="NEA15429.1"/>
    </source>
</evidence>
<comment type="caution">
    <text evidence="1">The sequence shown here is derived from an EMBL/GenBank/DDBJ whole genome shotgun (WGS) entry which is preliminary data.</text>
</comment>
<gene>
    <name evidence="1" type="ORF">G3I29_07770</name>
</gene>
<dbReference type="AlphaFoldDB" id="A0A6N9TY00"/>